<keyword evidence="9" id="KW-1185">Reference proteome</keyword>
<evidence type="ECO:0000256" key="7">
    <source>
        <dbReference type="SAM" id="SignalP"/>
    </source>
</evidence>
<dbReference type="PANTHER" id="PTHR11475:SF4">
    <property type="entry name" value="CHORION PEROXIDASE"/>
    <property type="match status" value="1"/>
</dbReference>
<dbReference type="PRINTS" id="PR00457">
    <property type="entry name" value="ANPEROXIDASE"/>
</dbReference>
<organism evidence="8">
    <name type="scientific">Notodromas monacha</name>
    <dbReference type="NCBI Taxonomy" id="399045"/>
    <lineage>
        <taxon>Eukaryota</taxon>
        <taxon>Metazoa</taxon>
        <taxon>Ecdysozoa</taxon>
        <taxon>Arthropoda</taxon>
        <taxon>Crustacea</taxon>
        <taxon>Oligostraca</taxon>
        <taxon>Ostracoda</taxon>
        <taxon>Podocopa</taxon>
        <taxon>Podocopida</taxon>
        <taxon>Cypridocopina</taxon>
        <taxon>Cypridoidea</taxon>
        <taxon>Cyprididae</taxon>
        <taxon>Notodromas</taxon>
    </lineage>
</organism>
<dbReference type="GO" id="GO:0006979">
    <property type="term" value="P:response to oxidative stress"/>
    <property type="evidence" value="ECO:0007669"/>
    <property type="project" value="InterPro"/>
</dbReference>
<dbReference type="GO" id="GO:0004601">
    <property type="term" value="F:peroxidase activity"/>
    <property type="evidence" value="ECO:0007669"/>
    <property type="project" value="UniProtKB-KW"/>
</dbReference>
<evidence type="ECO:0000256" key="4">
    <source>
        <dbReference type="ARBA" id="ARBA00023180"/>
    </source>
</evidence>
<dbReference type="GO" id="GO:0020037">
    <property type="term" value="F:heme binding"/>
    <property type="evidence" value="ECO:0007669"/>
    <property type="project" value="InterPro"/>
</dbReference>
<evidence type="ECO:0000256" key="1">
    <source>
        <dbReference type="ARBA" id="ARBA00004613"/>
    </source>
</evidence>
<dbReference type="OrthoDB" id="823504at2759"/>
<keyword evidence="5" id="KW-0349">Heme</keyword>
<comment type="subcellular location">
    <subcellularLocation>
        <location evidence="1">Secreted</location>
    </subcellularLocation>
</comment>
<keyword evidence="4" id="KW-0325">Glycoprotein</keyword>
<dbReference type="PANTHER" id="PTHR11475">
    <property type="entry name" value="OXIDASE/PEROXIDASE"/>
    <property type="match status" value="1"/>
</dbReference>
<keyword evidence="2" id="KW-0964">Secreted</keyword>
<feature type="compositionally biased region" description="Polar residues" evidence="6">
    <location>
        <begin position="35"/>
        <end position="58"/>
    </location>
</feature>
<dbReference type="SUPFAM" id="SSF48113">
    <property type="entry name" value="Heme-dependent peroxidases"/>
    <property type="match status" value="2"/>
</dbReference>
<proteinExistence type="predicted"/>
<evidence type="ECO:0000313" key="8">
    <source>
        <dbReference type="EMBL" id="CAD7282209.1"/>
    </source>
</evidence>
<dbReference type="Gene3D" id="1.10.640.10">
    <property type="entry name" value="Haem peroxidase domain superfamily, animal type"/>
    <property type="match status" value="2"/>
</dbReference>
<evidence type="ECO:0000256" key="2">
    <source>
        <dbReference type="ARBA" id="ARBA00022525"/>
    </source>
</evidence>
<keyword evidence="7" id="KW-0732">Signal</keyword>
<keyword evidence="5" id="KW-0408">Iron</keyword>
<evidence type="ECO:0000256" key="5">
    <source>
        <dbReference type="PIRSR" id="PIRSR619791-2"/>
    </source>
</evidence>
<dbReference type="Proteomes" id="UP000678499">
    <property type="component" value="Unassembled WGS sequence"/>
</dbReference>
<evidence type="ECO:0008006" key="10">
    <source>
        <dbReference type="Google" id="ProtNLM"/>
    </source>
</evidence>
<dbReference type="InterPro" id="IPR037120">
    <property type="entry name" value="Haem_peroxidase_sf_animal"/>
</dbReference>
<dbReference type="InterPro" id="IPR019791">
    <property type="entry name" value="Haem_peroxidase_animal"/>
</dbReference>
<keyword evidence="5" id="KW-0479">Metal-binding</keyword>
<feature type="signal peptide" evidence="7">
    <location>
        <begin position="1"/>
        <end position="21"/>
    </location>
</feature>
<name>A0A7R9BV73_9CRUS</name>
<dbReference type="EMBL" id="CAJPEX010003598">
    <property type="protein sequence ID" value="CAG0922361.1"/>
    <property type="molecule type" value="Genomic_DNA"/>
</dbReference>
<keyword evidence="3" id="KW-0575">Peroxidase</keyword>
<dbReference type="PROSITE" id="PS50292">
    <property type="entry name" value="PEROXIDASE_3"/>
    <property type="match status" value="1"/>
</dbReference>
<dbReference type="GO" id="GO:0046872">
    <property type="term" value="F:metal ion binding"/>
    <property type="evidence" value="ECO:0007669"/>
    <property type="project" value="UniProtKB-KW"/>
</dbReference>
<dbReference type="GO" id="GO:0005576">
    <property type="term" value="C:extracellular region"/>
    <property type="evidence" value="ECO:0007669"/>
    <property type="project" value="UniProtKB-SubCell"/>
</dbReference>
<sequence length="915" mass="102084">MRIVFQYLLIICSSYSKVVVGQIIFPGGSSGSTFVSGNNNNNKPRPVYQQQGTSSNPYGSFPPKKPPGAGLGSSFAPQKFPQQNGKPDGLPPTSDGCTDFTGSSGVCVPNVLCVEFFEQIAARTSISRESCNLADGTIGVCCPVGSAAAAYFTGSSGVCVPNVLCVEFFEQIAARTSISRESCNLADGTIGVCCPVGSAAAALRPPPRPTEGKVFDVNPSLQGIETRQFSRSDINTAVTSTRDSLQTILEIEKRLKENGDYLPKGTPAFYHQQFFQVSPESHELARLALGGIEATRQIANSFGLGPLEAGFGLQRFTLEGTDLSDFCPPPPKCDRKSLTYRTTDGSCNNLDKPSWGKSNTPMQRLLPPTYHDGIWEPRKLSASGQPLKSARLVSASTIFDADKPDHFFTQFVTQFGQFLDHDITHAGVFKLDPAENTGIMCCRNGQPIVPAPHPSCMPIEIPNQDRFYARYRQKCMEFVRAIPAPRPGCTLGWAEQMNVNSHYLDGSAVYGSHEEEARNLRLFRNGQLQVLNTGSHHLPMLPLADNEGDDCTNKTAGIRCFKAGDDRVNEQIGLTLIHLVWVREHNRVAGELQALNPHWDDERLFQESRRIVVAELQHIVYNEWLPLILGPRYMFNFRLFPQREGFSREYDPSIDPSVTNEFATAAFRFGHTLLQRTYQNGQPIIPAPHPSCMPIEIPNEDRFYARYRQKCMEFVRAIPAPRPGCTLGWAEQMNVNSHYLDGSAVYGSHEEEARNLRLFRNGQLQVLNTGSHHLPMLPLADNEGDDCTNKTAGIRCFKAGDDRVNEQIGLTLIHLVWVREHNRVAGELQALNPHWDDERLFQESRRIVVAELQHIVYNEWLPLILGPRYMFNFRLFPQREGFSREYDPSIDPSVTNEFATAAFRFGHTLLQRTYQ</sequence>
<evidence type="ECO:0000256" key="6">
    <source>
        <dbReference type="SAM" id="MobiDB-lite"/>
    </source>
</evidence>
<reference evidence="8" key="1">
    <citation type="submission" date="2020-11" db="EMBL/GenBank/DDBJ databases">
        <authorList>
            <person name="Tran Van P."/>
        </authorList>
    </citation>
    <scope>NUCLEOTIDE SEQUENCE</scope>
</reference>
<feature type="region of interest" description="Disordered" evidence="6">
    <location>
        <begin position="35"/>
        <end position="94"/>
    </location>
</feature>
<evidence type="ECO:0000256" key="3">
    <source>
        <dbReference type="ARBA" id="ARBA00022559"/>
    </source>
</evidence>
<dbReference type="InterPro" id="IPR010255">
    <property type="entry name" value="Haem_peroxidase_sf"/>
</dbReference>
<dbReference type="AlphaFoldDB" id="A0A7R9BV73"/>
<dbReference type="Pfam" id="PF03098">
    <property type="entry name" value="An_peroxidase"/>
    <property type="match status" value="2"/>
</dbReference>
<feature type="binding site" description="axial binding residue" evidence="5">
    <location>
        <position position="671"/>
    </location>
    <ligand>
        <name>heme b</name>
        <dbReference type="ChEBI" id="CHEBI:60344"/>
    </ligand>
    <ligandPart>
        <name>Fe</name>
        <dbReference type="ChEBI" id="CHEBI:18248"/>
    </ligandPart>
</feature>
<dbReference type="EMBL" id="OA885635">
    <property type="protein sequence ID" value="CAD7282209.1"/>
    <property type="molecule type" value="Genomic_DNA"/>
</dbReference>
<keyword evidence="3" id="KW-0560">Oxidoreductase</keyword>
<accession>A0A7R9BV73</accession>
<gene>
    <name evidence="8" type="ORF">NMOB1V02_LOCUS9838</name>
</gene>
<protein>
    <recommendedName>
        <fullName evidence="10">Chorion peroxidase</fullName>
    </recommendedName>
</protein>
<evidence type="ECO:0000313" key="9">
    <source>
        <dbReference type="Proteomes" id="UP000678499"/>
    </source>
</evidence>
<feature type="chain" id="PRO_5036210385" description="Chorion peroxidase" evidence="7">
    <location>
        <begin position="22"/>
        <end position="915"/>
    </location>
</feature>